<feature type="region of interest" description="Disordered" evidence="1">
    <location>
        <begin position="1"/>
        <end position="23"/>
    </location>
</feature>
<feature type="compositionally biased region" description="Low complexity" evidence="1">
    <location>
        <begin position="213"/>
        <end position="239"/>
    </location>
</feature>
<feature type="region of interest" description="Disordered" evidence="1">
    <location>
        <begin position="157"/>
        <end position="242"/>
    </location>
</feature>
<proteinExistence type="predicted"/>
<feature type="compositionally biased region" description="Low complexity" evidence="1">
    <location>
        <begin position="195"/>
        <end position="205"/>
    </location>
</feature>
<accession>A0A4S4LR38</accession>
<keyword evidence="3" id="KW-1185">Reference proteome</keyword>
<organism evidence="2 3">
    <name type="scientific">Bondarzewia mesenterica</name>
    <dbReference type="NCBI Taxonomy" id="1095465"/>
    <lineage>
        <taxon>Eukaryota</taxon>
        <taxon>Fungi</taxon>
        <taxon>Dikarya</taxon>
        <taxon>Basidiomycota</taxon>
        <taxon>Agaricomycotina</taxon>
        <taxon>Agaricomycetes</taxon>
        <taxon>Russulales</taxon>
        <taxon>Bondarzewiaceae</taxon>
        <taxon>Bondarzewia</taxon>
    </lineage>
</organism>
<name>A0A4S4LR38_9AGAM</name>
<sequence>MRSSPIHADPAGSPSLHITNNPSSSRIKARPLFLFLASQPPSTMSSFSPDLPFDFLNDHTNDPSWVSSQLYESDQTLSLLPLSSLDDDQAYGLTMTEPFDGFDYPFAPLPFDFPMADSTPFFPNFGLSPTLLMTTPQPQLEDDSAFDLVSMSVTPLPVNTELNQASPTRDLDSEDSSDEDFIPTPSPPTRRRTAPTRQKSTTSSSKRPRLSPRSRNAQVGRSSPSYRSASSASSSPSTSKKCPHCDWVQLNGRQPDLNRHVATHERDLSPPKWVCRGVPLEHAAAYDVSPDAEPTSYGEQGKFFVGGCGKTFSRRDALKRHLDNENIECKGDLTAMLDWGV</sequence>
<dbReference type="OrthoDB" id="8922241at2759"/>
<reference evidence="2 3" key="1">
    <citation type="submission" date="2019-02" db="EMBL/GenBank/DDBJ databases">
        <title>Genome sequencing of the rare red list fungi Bondarzewia mesenterica.</title>
        <authorList>
            <person name="Buettner E."/>
            <person name="Kellner H."/>
        </authorList>
    </citation>
    <scope>NUCLEOTIDE SEQUENCE [LARGE SCALE GENOMIC DNA]</scope>
    <source>
        <strain evidence="2 3">DSM 108281</strain>
    </source>
</reference>
<dbReference type="Gene3D" id="3.30.160.60">
    <property type="entry name" value="Classic Zinc Finger"/>
    <property type="match status" value="1"/>
</dbReference>
<comment type="caution">
    <text evidence="2">The sequence shown here is derived from an EMBL/GenBank/DDBJ whole genome shotgun (WGS) entry which is preliminary data.</text>
</comment>
<evidence type="ECO:0000256" key="1">
    <source>
        <dbReference type="SAM" id="MobiDB-lite"/>
    </source>
</evidence>
<dbReference type="Proteomes" id="UP000310158">
    <property type="component" value="Unassembled WGS sequence"/>
</dbReference>
<gene>
    <name evidence="2" type="ORF">EW146_g6280</name>
</gene>
<protein>
    <submittedName>
        <fullName evidence="2">Uncharacterized protein</fullName>
    </submittedName>
</protein>
<dbReference type="EMBL" id="SGPL01000310">
    <property type="protein sequence ID" value="THH14001.1"/>
    <property type="molecule type" value="Genomic_DNA"/>
</dbReference>
<evidence type="ECO:0000313" key="3">
    <source>
        <dbReference type="Proteomes" id="UP000310158"/>
    </source>
</evidence>
<dbReference type="AlphaFoldDB" id="A0A4S4LR38"/>
<evidence type="ECO:0000313" key="2">
    <source>
        <dbReference type="EMBL" id="THH14001.1"/>
    </source>
</evidence>
<feature type="compositionally biased region" description="Acidic residues" evidence="1">
    <location>
        <begin position="172"/>
        <end position="181"/>
    </location>
</feature>